<evidence type="ECO:0000256" key="8">
    <source>
        <dbReference type="PROSITE-ProRule" id="PRU10072"/>
    </source>
</evidence>
<dbReference type="Proteomes" id="UP000002035">
    <property type="component" value="Unassembled WGS sequence"/>
</dbReference>
<dbReference type="NCBIfam" id="NF003589">
    <property type="entry name" value="PRK05254.1-2"/>
    <property type="match status" value="1"/>
</dbReference>
<dbReference type="InterPro" id="IPR018085">
    <property type="entry name" value="Ura-DNA_Glyclase_AS"/>
</dbReference>
<dbReference type="PROSITE" id="PS00130">
    <property type="entry name" value="U_DNA_GLYCOSYLASE"/>
    <property type="match status" value="1"/>
</dbReference>
<dbReference type="SUPFAM" id="SSF52141">
    <property type="entry name" value="Uracil-DNA glycosylase-like"/>
    <property type="match status" value="1"/>
</dbReference>
<evidence type="ECO:0000259" key="11">
    <source>
        <dbReference type="SMART" id="SM00986"/>
    </source>
</evidence>
<comment type="similarity">
    <text evidence="1 7 9">Belongs to the uracil-DNA glycosylase (UDG) superfamily. UNG family.</text>
</comment>
<name>C5FFA2_ARTOC</name>
<evidence type="ECO:0000256" key="6">
    <source>
        <dbReference type="ARBA" id="ARBA00023242"/>
    </source>
</evidence>
<evidence type="ECO:0000256" key="1">
    <source>
        <dbReference type="ARBA" id="ARBA00008184"/>
    </source>
</evidence>
<reference evidence="13" key="1">
    <citation type="journal article" date="2012" name="MBio">
        <title>Comparative genome analysis of Trichophyton rubrum and related dermatophytes reveals candidate genes involved in infection.</title>
        <authorList>
            <person name="Martinez D.A."/>
            <person name="Oliver B.G."/>
            <person name="Graeser Y."/>
            <person name="Goldberg J.M."/>
            <person name="Li W."/>
            <person name="Martinez-Rossi N.M."/>
            <person name="Monod M."/>
            <person name="Shelest E."/>
            <person name="Barton R.C."/>
            <person name="Birch E."/>
            <person name="Brakhage A.A."/>
            <person name="Chen Z."/>
            <person name="Gurr S.J."/>
            <person name="Heiman D."/>
            <person name="Heitman J."/>
            <person name="Kosti I."/>
            <person name="Rossi A."/>
            <person name="Saif S."/>
            <person name="Samalova M."/>
            <person name="Saunders C.W."/>
            <person name="Shea T."/>
            <person name="Summerbell R.C."/>
            <person name="Xu J."/>
            <person name="Young S."/>
            <person name="Zeng Q."/>
            <person name="Birren B.W."/>
            <person name="Cuomo C.A."/>
            <person name="White T.C."/>
        </authorList>
    </citation>
    <scope>NUCLEOTIDE SEQUENCE [LARGE SCALE GENOMIC DNA]</scope>
    <source>
        <strain evidence="13">ATCC MYA-4605 / CBS 113480</strain>
    </source>
</reference>
<dbReference type="AlphaFoldDB" id="C5FFA2"/>
<dbReference type="NCBIfam" id="TIGR00628">
    <property type="entry name" value="ung"/>
    <property type="match status" value="1"/>
</dbReference>
<evidence type="ECO:0000256" key="5">
    <source>
        <dbReference type="ARBA" id="ARBA00023204"/>
    </source>
</evidence>
<proteinExistence type="inferred from homology"/>
<comment type="catalytic activity">
    <reaction evidence="7 9">
        <text>Hydrolyzes single-stranded DNA or mismatched double-stranded DNA and polynucleotides, releasing free uracil.</text>
        <dbReference type="EC" id="3.2.2.27"/>
    </reaction>
</comment>
<dbReference type="InterPro" id="IPR036895">
    <property type="entry name" value="Uracil-DNA_glycosylase-like_sf"/>
</dbReference>
<dbReference type="NCBIfam" id="NF003588">
    <property type="entry name" value="PRK05254.1-1"/>
    <property type="match status" value="1"/>
</dbReference>
<dbReference type="EMBL" id="DS995701">
    <property type="protein sequence ID" value="EEQ28486.1"/>
    <property type="molecule type" value="Genomic_DNA"/>
</dbReference>
<keyword evidence="13" id="KW-1185">Reference proteome</keyword>
<sequence length="351" mass="38671">MKRAASITSSEAKKPKVNGSITAFFSSKPSAAGKDDKTSFDKASWTSKLTAEQRELLKLEIETLDESWLAHLKDELVTAEFSKKAGGKIFPPEEDIYSWSRYTPLHKVKAVIIGQDPYHNHGQAHGLCFSVKPPTPAPPSLKNIYLALKHDYPAFEPPANRGGLLTPWARQGVLMLNTCLTVRAHNANSHSQRGWERFTQRAIDLVARVRTRGVVFLAWGSPAGKRVAAVNRDRHCVLQSVHPSPLSAHKGFLTCGHFKKANDWLQSRYGEDGLIDWSLAPSKKVTTTTAVSATEEDDKAETTVSTVKATTEEDDKTTTIETATVEAEKPTANDDGDDSDYGQDLIDEETK</sequence>
<dbReference type="HOGENOM" id="CLU_032162_2_0_1"/>
<keyword evidence="6 7" id="KW-0539">Nucleus</keyword>
<dbReference type="GO" id="GO:0097510">
    <property type="term" value="P:base-excision repair, AP site formation via deaminated base removal"/>
    <property type="evidence" value="ECO:0007669"/>
    <property type="project" value="TreeGrafter"/>
</dbReference>
<comment type="subcellular location">
    <subcellularLocation>
        <location evidence="7">Mitochondrion</location>
    </subcellularLocation>
    <subcellularLocation>
        <location evidence="7">Nucleus</location>
    </subcellularLocation>
</comment>
<evidence type="ECO:0000256" key="9">
    <source>
        <dbReference type="RuleBase" id="RU003780"/>
    </source>
</evidence>
<evidence type="ECO:0000256" key="7">
    <source>
        <dbReference type="HAMAP-Rule" id="MF_03166"/>
    </source>
</evidence>
<dbReference type="SMART" id="SM00987">
    <property type="entry name" value="UreE_C"/>
    <property type="match status" value="1"/>
</dbReference>
<evidence type="ECO:0000256" key="3">
    <source>
        <dbReference type="ARBA" id="ARBA00022801"/>
    </source>
</evidence>
<dbReference type="SMART" id="SM00986">
    <property type="entry name" value="UDG"/>
    <property type="match status" value="1"/>
</dbReference>
<dbReference type="FunFam" id="3.40.470.10:FF:000007">
    <property type="entry name" value="Uracil-DNA glycosylase"/>
    <property type="match status" value="1"/>
</dbReference>
<evidence type="ECO:0000256" key="2">
    <source>
        <dbReference type="ARBA" id="ARBA00022763"/>
    </source>
</evidence>
<dbReference type="InterPro" id="IPR005122">
    <property type="entry name" value="Uracil-DNA_glycosylase-like"/>
</dbReference>
<keyword evidence="4 7" id="KW-0496">Mitochondrion</keyword>
<protein>
    <recommendedName>
        <fullName evidence="7 9">Uracil-DNA glycosylase</fullName>
        <shortName evidence="7">UDG</shortName>
        <ecNumber evidence="7 9">3.2.2.27</ecNumber>
    </recommendedName>
</protein>
<dbReference type="InterPro" id="IPR002043">
    <property type="entry name" value="UDG_fam1"/>
</dbReference>
<feature type="active site" description="Proton acceptor" evidence="7 8">
    <location>
        <position position="116"/>
    </location>
</feature>
<dbReference type="HAMAP" id="MF_00148">
    <property type="entry name" value="UDG"/>
    <property type="match status" value="1"/>
</dbReference>
<evidence type="ECO:0000313" key="12">
    <source>
        <dbReference type="EMBL" id="EEQ28486.1"/>
    </source>
</evidence>
<dbReference type="RefSeq" id="XP_002851270.1">
    <property type="nucleotide sequence ID" value="XM_002851224.1"/>
</dbReference>
<dbReference type="eggNOG" id="KOG2994">
    <property type="taxonomic scope" value="Eukaryota"/>
</dbReference>
<evidence type="ECO:0000256" key="4">
    <source>
        <dbReference type="ARBA" id="ARBA00023128"/>
    </source>
</evidence>
<dbReference type="Pfam" id="PF03167">
    <property type="entry name" value="UDG"/>
    <property type="match status" value="1"/>
</dbReference>
<dbReference type="EC" id="3.2.2.27" evidence="7 9"/>
<evidence type="ECO:0000313" key="13">
    <source>
        <dbReference type="Proteomes" id="UP000002035"/>
    </source>
</evidence>
<feature type="compositionally biased region" description="Acidic residues" evidence="10">
    <location>
        <begin position="334"/>
        <end position="351"/>
    </location>
</feature>
<keyword evidence="3 7" id="KW-0378">Hydrolase</keyword>
<dbReference type="GO" id="GO:0005634">
    <property type="term" value="C:nucleus"/>
    <property type="evidence" value="ECO:0007669"/>
    <property type="project" value="UniProtKB-SubCell"/>
</dbReference>
<organism evidence="12 13">
    <name type="scientific">Arthroderma otae (strain ATCC MYA-4605 / CBS 113480)</name>
    <name type="common">Microsporum canis</name>
    <dbReference type="NCBI Taxonomy" id="554155"/>
    <lineage>
        <taxon>Eukaryota</taxon>
        <taxon>Fungi</taxon>
        <taxon>Dikarya</taxon>
        <taxon>Ascomycota</taxon>
        <taxon>Pezizomycotina</taxon>
        <taxon>Eurotiomycetes</taxon>
        <taxon>Eurotiomycetidae</taxon>
        <taxon>Onygenales</taxon>
        <taxon>Arthrodermataceae</taxon>
        <taxon>Microsporum</taxon>
    </lineage>
</organism>
<dbReference type="STRING" id="554155.C5FFA2"/>
<dbReference type="Gene3D" id="3.40.470.10">
    <property type="entry name" value="Uracil-DNA glycosylase-like domain"/>
    <property type="match status" value="1"/>
</dbReference>
<dbReference type="PANTHER" id="PTHR11264">
    <property type="entry name" value="URACIL-DNA GLYCOSYLASE"/>
    <property type="match status" value="1"/>
</dbReference>
<dbReference type="GO" id="GO:0005739">
    <property type="term" value="C:mitochondrion"/>
    <property type="evidence" value="ECO:0007669"/>
    <property type="project" value="UniProtKB-SubCell"/>
</dbReference>
<dbReference type="GeneID" id="9228891"/>
<keyword evidence="2 7" id="KW-0227">DNA damage</keyword>
<feature type="region of interest" description="Disordered" evidence="10">
    <location>
        <begin position="288"/>
        <end position="351"/>
    </location>
</feature>
<gene>
    <name evidence="7" type="primary">UNG1</name>
    <name evidence="12" type="ORF">MCYG_01374</name>
</gene>
<comment type="function">
    <text evidence="7 9">Excises uracil residues from the DNA which can arise as a result of misincorporation of dUMP residues by DNA polymerase or due to deamination of cytosine.</text>
</comment>
<accession>C5FFA2</accession>
<dbReference type="VEuPathDB" id="FungiDB:MCYG_01374"/>
<evidence type="ECO:0000256" key="10">
    <source>
        <dbReference type="SAM" id="MobiDB-lite"/>
    </source>
</evidence>
<dbReference type="CDD" id="cd10027">
    <property type="entry name" value="UDG-F1-like"/>
    <property type="match status" value="1"/>
</dbReference>
<dbReference type="OMA" id="AGKKWFP"/>
<dbReference type="PANTHER" id="PTHR11264:SF0">
    <property type="entry name" value="URACIL-DNA GLYCOSYLASE"/>
    <property type="match status" value="1"/>
</dbReference>
<dbReference type="GO" id="GO:0004844">
    <property type="term" value="F:uracil DNA N-glycosylase activity"/>
    <property type="evidence" value="ECO:0007669"/>
    <property type="project" value="UniProtKB-UniRule"/>
</dbReference>
<feature type="domain" description="Uracil-DNA glycosylase-like" evidence="11">
    <location>
        <begin position="101"/>
        <end position="265"/>
    </location>
</feature>
<dbReference type="NCBIfam" id="NF003592">
    <property type="entry name" value="PRK05254.1-5"/>
    <property type="match status" value="1"/>
</dbReference>
<dbReference type="OrthoDB" id="10031947at2759"/>
<keyword evidence="5 7" id="KW-0234">DNA repair</keyword>